<feature type="transmembrane region" description="Helical" evidence="1">
    <location>
        <begin position="75"/>
        <end position="99"/>
    </location>
</feature>
<keyword evidence="3" id="KW-1185">Reference proteome</keyword>
<evidence type="ECO:0000313" key="3">
    <source>
        <dbReference type="Proteomes" id="UP000659344"/>
    </source>
</evidence>
<name>A0ABQ1YTW5_9BACL</name>
<evidence type="ECO:0000313" key="2">
    <source>
        <dbReference type="EMBL" id="GGH36374.1"/>
    </source>
</evidence>
<sequence>MYIYVSTQNREEVNRIDIIGLDGMSKESLEMELQQGGKFVTYTFCISIIFMTFRRSSSIYYIKPYMGSVGKGLKFTLLSLLFGWWGIPWGPIYTVGALITNLRGGRDVTQEVSYSLTGQRVVHTNV</sequence>
<protein>
    <submittedName>
        <fullName evidence="2">Uncharacterized protein</fullName>
    </submittedName>
</protein>
<reference evidence="3" key="1">
    <citation type="journal article" date="2019" name="Int. J. Syst. Evol. Microbiol.">
        <title>The Global Catalogue of Microorganisms (GCM) 10K type strain sequencing project: providing services to taxonomists for standard genome sequencing and annotation.</title>
        <authorList>
            <consortium name="The Broad Institute Genomics Platform"/>
            <consortium name="The Broad Institute Genome Sequencing Center for Infectious Disease"/>
            <person name="Wu L."/>
            <person name="Ma J."/>
        </authorList>
    </citation>
    <scope>NUCLEOTIDE SEQUENCE [LARGE SCALE GENOMIC DNA]</scope>
    <source>
        <strain evidence="3">CGMCC 1.12769</strain>
    </source>
</reference>
<proteinExistence type="predicted"/>
<keyword evidence="1" id="KW-0472">Membrane</keyword>
<gene>
    <name evidence="2" type="ORF">GCM10008013_43210</name>
</gene>
<dbReference type="EMBL" id="BMFT01000004">
    <property type="protein sequence ID" value="GGH36374.1"/>
    <property type="molecule type" value="Genomic_DNA"/>
</dbReference>
<keyword evidence="1" id="KW-1133">Transmembrane helix</keyword>
<organism evidence="2 3">
    <name type="scientific">Paenibacillus segetis</name>
    <dbReference type="NCBI Taxonomy" id="1325360"/>
    <lineage>
        <taxon>Bacteria</taxon>
        <taxon>Bacillati</taxon>
        <taxon>Bacillota</taxon>
        <taxon>Bacilli</taxon>
        <taxon>Bacillales</taxon>
        <taxon>Paenibacillaceae</taxon>
        <taxon>Paenibacillus</taxon>
    </lineage>
</organism>
<evidence type="ECO:0000256" key="1">
    <source>
        <dbReference type="SAM" id="Phobius"/>
    </source>
</evidence>
<comment type="caution">
    <text evidence="2">The sequence shown here is derived from an EMBL/GenBank/DDBJ whole genome shotgun (WGS) entry which is preliminary data.</text>
</comment>
<accession>A0ABQ1YTW5</accession>
<keyword evidence="1" id="KW-0812">Transmembrane</keyword>
<dbReference type="Proteomes" id="UP000659344">
    <property type="component" value="Unassembled WGS sequence"/>
</dbReference>
<feature type="transmembrane region" description="Helical" evidence="1">
    <location>
        <begin position="36"/>
        <end position="54"/>
    </location>
</feature>